<comment type="caution">
    <text evidence="1">The sequence shown here is derived from an EMBL/GenBank/DDBJ whole genome shotgun (WGS) entry which is preliminary data.</text>
</comment>
<keyword evidence="2" id="KW-1185">Reference proteome</keyword>
<reference evidence="1" key="1">
    <citation type="submission" date="2020-04" db="EMBL/GenBank/DDBJ databases">
        <authorList>
            <person name="Alioto T."/>
            <person name="Alioto T."/>
            <person name="Gomez Garrido J."/>
        </authorList>
    </citation>
    <scope>NUCLEOTIDE SEQUENCE</scope>
    <source>
        <strain evidence="1">A484AB</strain>
    </source>
</reference>
<dbReference type="EMBL" id="CACRXK020005940">
    <property type="protein sequence ID" value="CAB4007866.1"/>
    <property type="molecule type" value="Genomic_DNA"/>
</dbReference>
<gene>
    <name evidence="1" type="ORF">PACLA_8A087667</name>
</gene>
<evidence type="ECO:0000313" key="2">
    <source>
        <dbReference type="Proteomes" id="UP001152795"/>
    </source>
</evidence>
<evidence type="ECO:0000313" key="1">
    <source>
        <dbReference type="EMBL" id="CAB4007866.1"/>
    </source>
</evidence>
<accession>A0A6S7HRZ3</accession>
<sequence>MDNLKRRLRDVEDERDGMEKKWLDQVQSHVKEKYLIADLQKEVLLWKGKFKNLLDRIQGLECDARRDFDYSCRRSSLGEMPNDFGNPKEQGPGLRDSVEKVSVIDAPGRILHVPVTCGVPVITRDRSTVPQVYRPEPTYIYGYPSQAIHHSALVQNGIAPMITSEYYDTRRDVTMAAPEVSREQVTVTTSDEGDEKDVEVDVDGKLEEQGEDGGDEMMSKRIVITGAGNKAKIIVRKRSDPNRYGPGVHPKRKRLSR</sequence>
<proteinExistence type="predicted"/>
<organism evidence="1 2">
    <name type="scientific">Paramuricea clavata</name>
    <name type="common">Red gorgonian</name>
    <name type="synonym">Violescent sea-whip</name>
    <dbReference type="NCBI Taxonomy" id="317549"/>
    <lineage>
        <taxon>Eukaryota</taxon>
        <taxon>Metazoa</taxon>
        <taxon>Cnidaria</taxon>
        <taxon>Anthozoa</taxon>
        <taxon>Octocorallia</taxon>
        <taxon>Malacalcyonacea</taxon>
        <taxon>Plexauridae</taxon>
        <taxon>Paramuricea</taxon>
    </lineage>
</organism>
<dbReference type="AlphaFoldDB" id="A0A6S7HRZ3"/>
<protein>
    <submittedName>
        <fullName evidence="1">Uncharacterized protein</fullName>
    </submittedName>
</protein>
<dbReference type="Proteomes" id="UP001152795">
    <property type="component" value="Unassembled WGS sequence"/>
</dbReference>
<name>A0A6S7HRZ3_PARCT</name>